<evidence type="ECO:0000313" key="2">
    <source>
        <dbReference type="EMBL" id="EHY88569.1"/>
    </source>
</evidence>
<organism evidence="2 3">
    <name type="scientific">Saccharomonospora azurea NA-128</name>
    <dbReference type="NCBI Taxonomy" id="882081"/>
    <lineage>
        <taxon>Bacteria</taxon>
        <taxon>Bacillati</taxon>
        <taxon>Actinomycetota</taxon>
        <taxon>Actinomycetes</taxon>
        <taxon>Pseudonocardiales</taxon>
        <taxon>Pseudonocardiaceae</taxon>
        <taxon>Saccharomonospora</taxon>
    </lineage>
</organism>
<proteinExistence type="predicted"/>
<evidence type="ECO:0000256" key="1">
    <source>
        <dbReference type="SAM" id="Phobius"/>
    </source>
</evidence>
<feature type="transmembrane region" description="Helical" evidence="1">
    <location>
        <begin position="45"/>
        <end position="69"/>
    </location>
</feature>
<name>H8GA42_9PSEU</name>
<protein>
    <submittedName>
        <fullName evidence="2">Uncharacterized protein</fullName>
    </submittedName>
</protein>
<reference evidence="2 3" key="1">
    <citation type="journal article" date="2012" name="Stand. Genomic Sci.">
        <title>Genome sequence of the soil bacterium Saccharomonospora azurea type strain (NA-128(T)).</title>
        <authorList>
            <person name="Klenk H.P."/>
            <person name="Held B."/>
            <person name="Lucas S."/>
            <person name="Lapidus A."/>
            <person name="Copeland A."/>
            <person name="Hammon N."/>
            <person name="Pitluck S."/>
            <person name="Goodwin L.A."/>
            <person name="Han C."/>
            <person name="Tapia R."/>
            <person name="Brambilla E.M."/>
            <person name="Potter G."/>
            <person name="Land M."/>
            <person name="Ivanova N."/>
            <person name="Rohde M."/>
            <person name="Goker M."/>
            <person name="Detter J.C."/>
            <person name="Kyrpides N.C."/>
            <person name="Woyke T."/>
        </authorList>
    </citation>
    <scope>NUCLEOTIDE SEQUENCE [LARGE SCALE GENOMIC DNA]</scope>
    <source>
        <strain evidence="2 3">NA-128</strain>
    </source>
</reference>
<keyword evidence="1" id="KW-0472">Membrane</keyword>
<keyword evidence="1" id="KW-0812">Transmembrane</keyword>
<evidence type="ECO:0000313" key="3">
    <source>
        <dbReference type="Proteomes" id="UP000004705"/>
    </source>
</evidence>
<dbReference type="AlphaFoldDB" id="H8GA42"/>
<gene>
    <name evidence="2" type="ORF">SacazDRAFT_01645</name>
</gene>
<dbReference type="RefSeq" id="WP_005440394.1">
    <property type="nucleotide sequence ID" value="NZ_CM001466.1"/>
</dbReference>
<dbReference type="HOGENOM" id="CLU_2571786_0_0_11"/>
<sequence>MTEPNARLWFTPTARGALNRINDSDDPMLQALVEQVILQASIRRILVWAMVLVPIILGAIGVVLAVSLADSGAGTFDPYDY</sequence>
<dbReference type="EMBL" id="CM001466">
    <property type="protein sequence ID" value="EHY88569.1"/>
    <property type="molecule type" value="Genomic_DNA"/>
</dbReference>
<keyword evidence="3" id="KW-1185">Reference proteome</keyword>
<accession>H8GA42</accession>
<dbReference type="Proteomes" id="UP000004705">
    <property type="component" value="Chromosome"/>
</dbReference>
<keyword evidence="1" id="KW-1133">Transmembrane helix</keyword>